<dbReference type="Proteomes" id="UP000479710">
    <property type="component" value="Unassembled WGS sequence"/>
</dbReference>
<evidence type="ECO:0000256" key="1">
    <source>
        <dbReference type="SAM" id="MobiDB-lite"/>
    </source>
</evidence>
<feature type="region of interest" description="Disordered" evidence="1">
    <location>
        <begin position="1"/>
        <end position="21"/>
    </location>
</feature>
<gene>
    <name evidence="2" type="ORF">E2562_029215</name>
</gene>
<dbReference type="SUPFAM" id="SSF81383">
    <property type="entry name" value="F-box domain"/>
    <property type="match status" value="1"/>
</dbReference>
<accession>A0A6G1EQQ8</accession>
<reference evidence="2 3" key="1">
    <citation type="submission" date="2019-11" db="EMBL/GenBank/DDBJ databases">
        <title>Whole genome sequence of Oryza granulata.</title>
        <authorList>
            <person name="Li W."/>
        </authorList>
    </citation>
    <scope>NUCLEOTIDE SEQUENCE [LARGE SCALE GENOMIC DNA]</scope>
    <source>
        <strain evidence="3">cv. Menghai</strain>
        <tissue evidence="2">Leaf</tissue>
    </source>
</reference>
<comment type="caution">
    <text evidence="2">The sequence shown here is derived from an EMBL/GenBank/DDBJ whole genome shotgun (WGS) entry which is preliminary data.</text>
</comment>
<evidence type="ECO:0000313" key="3">
    <source>
        <dbReference type="Proteomes" id="UP000479710"/>
    </source>
</evidence>
<evidence type="ECO:0000313" key="2">
    <source>
        <dbReference type="EMBL" id="KAF0926988.1"/>
    </source>
</evidence>
<organism evidence="2 3">
    <name type="scientific">Oryza meyeriana var. granulata</name>
    <dbReference type="NCBI Taxonomy" id="110450"/>
    <lineage>
        <taxon>Eukaryota</taxon>
        <taxon>Viridiplantae</taxon>
        <taxon>Streptophyta</taxon>
        <taxon>Embryophyta</taxon>
        <taxon>Tracheophyta</taxon>
        <taxon>Spermatophyta</taxon>
        <taxon>Magnoliopsida</taxon>
        <taxon>Liliopsida</taxon>
        <taxon>Poales</taxon>
        <taxon>Poaceae</taxon>
        <taxon>BOP clade</taxon>
        <taxon>Oryzoideae</taxon>
        <taxon>Oryzeae</taxon>
        <taxon>Oryzinae</taxon>
        <taxon>Oryza</taxon>
        <taxon>Oryza meyeriana</taxon>
    </lineage>
</organism>
<dbReference type="OrthoDB" id="642536at2759"/>
<proteinExistence type="predicted"/>
<dbReference type="Gene3D" id="1.20.1280.50">
    <property type="match status" value="1"/>
</dbReference>
<dbReference type="PANTHER" id="PTHR33110">
    <property type="entry name" value="F-BOX/KELCH-REPEAT PROTEIN-RELATED"/>
    <property type="match status" value="1"/>
</dbReference>
<dbReference type="AlphaFoldDB" id="A0A6G1EQQ8"/>
<protein>
    <recommendedName>
        <fullName evidence="4">F-box domain-containing protein</fullName>
    </recommendedName>
</protein>
<dbReference type="EMBL" id="SPHZ02000003">
    <property type="protein sequence ID" value="KAF0926988.1"/>
    <property type="molecule type" value="Genomic_DNA"/>
</dbReference>
<dbReference type="InterPro" id="IPR036047">
    <property type="entry name" value="F-box-like_dom_sf"/>
</dbReference>
<sequence>MGLRRTQFLEGPNGSEPHNSRPWPDLPYGVVFEIIRRIPCAFDRIRVNAVCHSWRAALVQVPPPPALPGFILWKADGPTLSCIVADGGTHPVFVPDVFRRASHFGLWLSNAVAQSSSQALLNLNNLLVIDQPNQYTFDIVAATLSSPPNKQGCVVGGIVDILPMPNRGPICDDEVRNITLVIRHRYNQCVAARYLVESRGHLLMSPASAFRVVQMAKEMLNEYAWEELLTLDGRMLFVGRGCIELL</sequence>
<keyword evidence="3" id="KW-1185">Reference proteome</keyword>
<name>A0A6G1EQQ8_9ORYZ</name>
<dbReference type="PANTHER" id="PTHR33110:SF135">
    <property type="entry name" value="OS05G0539300 PROTEIN"/>
    <property type="match status" value="1"/>
</dbReference>
<evidence type="ECO:0008006" key="4">
    <source>
        <dbReference type="Google" id="ProtNLM"/>
    </source>
</evidence>